<keyword evidence="3" id="KW-0969">Cilium</keyword>
<evidence type="ECO:0000256" key="1">
    <source>
        <dbReference type="ARBA" id="ARBA00004138"/>
    </source>
</evidence>
<evidence type="ECO:0000256" key="5">
    <source>
        <dbReference type="SAM" id="Coils"/>
    </source>
</evidence>
<proteinExistence type="inferred from homology"/>
<dbReference type="GO" id="GO:0005929">
    <property type="term" value="C:cilium"/>
    <property type="evidence" value="ECO:0007669"/>
    <property type="project" value="UniProtKB-SubCell"/>
</dbReference>
<evidence type="ECO:0000313" key="6">
    <source>
        <dbReference type="EMBL" id="KJH53320.1"/>
    </source>
</evidence>
<accession>A0A0D8Y9B6</accession>
<dbReference type="Proteomes" id="UP000053766">
    <property type="component" value="Unassembled WGS sequence"/>
</dbReference>
<dbReference type="AlphaFoldDB" id="A0A0D8Y9B6"/>
<keyword evidence="4" id="KW-0966">Cell projection</keyword>
<sequence length="158" mass="18145">MHLEQMNTLHGRFTELIQSVTPKLELVTNEVEKSLERIESRERSLNQQLNTSLARYKESQDARAEVRERYKSASVGVTERTATLQRISDDIDQIKMQIEEQGAKTTDGAPMVKIKHALMKIEEDIERMNVQIGVLEQSLLQAQLRDRVSYTTEPYGIA</sequence>
<reference evidence="7" key="2">
    <citation type="journal article" date="2016" name="Sci. Rep.">
        <title>Dictyocaulus viviparus genome, variome and transcriptome elucidate lungworm biology and support future intervention.</title>
        <authorList>
            <person name="McNulty S.N."/>
            <person name="Strube C."/>
            <person name="Rosa B.A."/>
            <person name="Martin J.C."/>
            <person name="Tyagi R."/>
            <person name="Choi Y.J."/>
            <person name="Wang Q."/>
            <person name="Hallsworth Pepin K."/>
            <person name="Zhang X."/>
            <person name="Ozersky P."/>
            <person name="Wilson R.K."/>
            <person name="Sternberg P.W."/>
            <person name="Gasser R.B."/>
            <person name="Mitreva M."/>
        </authorList>
    </citation>
    <scope>NUCLEOTIDE SEQUENCE [LARGE SCALE GENOMIC DNA]</scope>
    <source>
        <strain evidence="7">HannoverDv2000</strain>
    </source>
</reference>
<keyword evidence="7" id="KW-1185">Reference proteome</keyword>
<comment type="subcellular location">
    <subcellularLocation>
        <location evidence="1">Cell projection</location>
        <location evidence="1">Cilium</location>
    </subcellularLocation>
</comment>
<reference evidence="6 7" key="1">
    <citation type="submission" date="2013-11" db="EMBL/GenBank/DDBJ databases">
        <title>Draft genome of the bovine lungworm Dictyocaulus viviparus.</title>
        <authorList>
            <person name="Mitreva M."/>
        </authorList>
    </citation>
    <scope>NUCLEOTIDE SEQUENCE [LARGE SCALE GENOMIC DNA]</scope>
    <source>
        <strain evidence="6 7">HannoverDv2000</strain>
    </source>
</reference>
<dbReference type="PANTHER" id="PTHR16011">
    <property type="entry name" value="IFT57/HIPPI"/>
    <property type="match status" value="1"/>
</dbReference>
<evidence type="ECO:0000256" key="2">
    <source>
        <dbReference type="ARBA" id="ARBA00009415"/>
    </source>
</evidence>
<keyword evidence="5" id="KW-0175">Coiled coil</keyword>
<organism evidence="6 7">
    <name type="scientific">Dictyocaulus viviparus</name>
    <name type="common">Bovine lungworm</name>
    <dbReference type="NCBI Taxonomy" id="29172"/>
    <lineage>
        <taxon>Eukaryota</taxon>
        <taxon>Metazoa</taxon>
        <taxon>Ecdysozoa</taxon>
        <taxon>Nematoda</taxon>
        <taxon>Chromadorea</taxon>
        <taxon>Rhabditida</taxon>
        <taxon>Rhabditina</taxon>
        <taxon>Rhabditomorpha</taxon>
        <taxon>Strongyloidea</taxon>
        <taxon>Metastrongylidae</taxon>
        <taxon>Dictyocaulus</taxon>
    </lineage>
</organism>
<feature type="coiled-coil region" evidence="5">
    <location>
        <begin position="84"/>
        <end position="138"/>
    </location>
</feature>
<dbReference type="GO" id="GO:1905515">
    <property type="term" value="P:non-motile cilium assembly"/>
    <property type="evidence" value="ECO:0007669"/>
    <property type="project" value="TreeGrafter"/>
</dbReference>
<evidence type="ECO:0000256" key="3">
    <source>
        <dbReference type="ARBA" id="ARBA00023069"/>
    </source>
</evidence>
<dbReference type="STRING" id="29172.A0A0D8Y9B6"/>
<name>A0A0D8Y9B6_DICVI</name>
<dbReference type="InterPro" id="IPR019530">
    <property type="entry name" value="Intra-flagellar_transport_57"/>
</dbReference>
<dbReference type="Pfam" id="PF10498">
    <property type="entry name" value="IFT57"/>
    <property type="match status" value="1"/>
</dbReference>
<dbReference type="PANTHER" id="PTHR16011:SF0">
    <property type="entry name" value="INTRAFLAGELLAR TRANSPORT PROTEIN 57 HOMOLOG"/>
    <property type="match status" value="1"/>
</dbReference>
<dbReference type="GO" id="GO:0042073">
    <property type="term" value="P:intraciliary transport"/>
    <property type="evidence" value="ECO:0007669"/>
    <property type="project" value="TreeGrafter"/>
</dbReference>
<evidence type="ECO:0000256" key="4">
    <source>
        <dbReference type="ARBA" id="ARBA00023273"/>
    </source>
</evidence>
<comment type="similarity">
    <text evidence="2">Belongs to the IFT57 family.</text>
</comment>
<dbReference type="GO" id="GO:0030992">
    <property type="term" value="C:intraciliary transport particle B"/>
    <property type="evidence" value="ECO:0007669"/>
    <property type="project" value="TreeGrafter"/>
</dbReference>
<dbReference type="EMBL" id="KN716153">
    <property type="protein sequence ID" value="KJH53320.1"/>
    <property type="molecule type" value="Genomic_DNA"/>
</dbReference>
<dbReference type="GO" id="GO:0005794">
    <property type="term" value="C:Golgi apparatus"/>
    <property type="evidence" value="ECO:0007669"/>
    <property type="project" value="TreeGrafter"/>
</dbReference>
<protein>
    <submittedName>
        <fullName evidence="6">Uncharacterized protein</fullName>
    </submittedName>
</protein>
<gene>
    <name evidence="6" type="ORF">DICVIV_00443</name>
</gene>
<dbReference type="OrthoDB" id="423881at2759"/>
<dbReference type="GO" id="GO:0005815">
    <property type="term" value="C:microtubule organizing center"/>
    <property type="evidence" value="ECO:0007669"/>
    <property type="project" value="TreeGrafter"/>
</dbReference>
<evidence type="ECO:0000313" key="7">
    <source>
        <dbReference type="Proteomes" id="UP000053766"/>
    </source>
</evidence>